<dbReference type="Pfam" id="PF00587">
    <property type="entry name" value="tRNA-synt_2b"/>
    <property type="match status" value="1"/>
</dbReference>
<keyword evidence="5" id="KW-0436">Ligase</keyword>
<dbReference type="InterPro" id="IPR004154">
    <property type="entry name" value="Anticodon-bd"/>
</dbReference>
<keyword evidence="6" id="KW-0547">Nucleotide-binding</keyword>
<dbReference type="PANTHER" id="PTHR10745">
    <property type="entry name" value="GLYCYL-TRNA SYNTHETASE/DNA POLYMERASE SUBUNIT GAMMA-2"/>
    <property type="match status" value="1"/>
</dbReference>
<evidence type="ECO:0000256" key="6">
    <source>
        <dbReference type="ARBA" id="ARBA00022741"/>
    </source>
</evidence>
<gene>
    <name evidence="12" type="ORF">AMET1_1032</name>
</gene>
<dbReference type="EC" id="6.1.1.14" evidence="3"/>
<evidence type="ECO:0000256" key="4">
    <source>
        <dbReference type="ARBA" id="ARBA00022490"/>
    </source>
</evidence>
<evidence type="ECO:0000256" key="5">
    <source>
        <dbReference type="ARBA" id="ARBA00022598"/>
    </source>
</evidence>
<name>A0A1Y3GA57_9EURY</name>
<evidence type="ECO:0000256" key="1">
    <source>
        <dbReference type="ARBA" id="ARBA00004496"/>
    </source>
</evidence>
<dbReference type="Gene3D" id="3.30.40.230">
    <property type="match status" value="1"/>
</dbReference>
<comment type="subcellular location">
    <subcellularLocation>
        <location evidence="1">Cytoplasm</location>
    </subcellularLocation>
</comment>
<dbReference type="GO" id="GO:0004820">
    <property type="term" value="F:glycine-tRNA ligase activity"/>
    <property type="evidence" value="ECO:0007669"/>
    <property type="project" value="UniProtKB-EC"/>
</dbReference>
<evidence type="ECO:0000256" key="2">
    <source>
        <dbReference type="ARBA" id="ARBA00008226"/>
    </source>
</evidence>
<keyword evidence="4" id="KW-0963">Cytoplasm</keyword>
<dbReference type="FunFam" id="3.30.40.230:FF:000005">
    <property type="entry name" value="Glycine--tRNA ligase"/>
    <property type="match status" value="1"/>
</dbReference>
<dbReference type="PRINTS" id="PR01043">
    <property type="entry name" value="TRNASYNTHGLY"/>
</dbReference>
<reference evidence="12 13" key="1">
    <citation type="submission" date="2016-12" db="EMBL/GenBank/DDBJ databases">
        <title>Discovery of methanogenic haloarchaea.</title>
        <authorList>
            <person name="Sorokin D.Y."/>
            <person name="Makarova K.S."/>
            <person name="Abbas B."/>
            <person name="Ferrer M."/>
            <person name="Golyshin P.N."/>
        </authorList>
    </citation>
    <scope>NUCLEOTIDE SEQUENCE [LARGE SCALE GENOMIC DNA]</scope>
    <source>
        <strain evidence="12">AMET1</strain>
    </source>
</reference>
<protein>
    <recommendedName>
        <fullName evidence="3">glycine--tRNA ligase</fullName>
        <ecNumber evidence="3">6.1.1.14</ecNumber>
    </recommendedName>
    <alternativeName>
        <fullName evidence="10">Diadenosine tetraphosphate synthetase</fullName>
    </alternativeName>
</protein>
<dbReference type="PANTHER" id="PTHR10745:SF0">
    <property type="entry name" value="GLYCINE--TRNA LIGASE"/>
    <property type="match status" value="1"/>
</dbReference>
<dbReference type="Gene3D" id="3.40.50.800">
    <property type="entry name" value="Anticodon-binding domain"/>
    <property type="match status" value="1"/>
</dbReference>
<dbReference type="GO" id="GO:0006426">
    <property type="term" value="P:glycyl-tRNA aminoacylation"/>
    <property type="evidence" value="ECO:0007669"/>
    <property type="project" value="InterPro"/>
</dbReference>
<evidence type="ECO:0000256" key="7">
    <source>
        <dbReference type="ARBA" id="ARBA00022840"/>
    </source>
</evidence>
<dbReference type="RefSeq" id="WP_086637428.1">
    <property type="nucleotide sequence ID" value="NZ_MRZU01000004.1"/>
</dbReference>
<evidence type="ECO:0000256" key="3">
    <source>
        <dbReference type="ARBA" id="ARBA00012829"/>
    </source>
</evidence>
<dbReference type="SUPFAM" id="SSF55681">
    <property type="entry name" value="Class II aaRS and biotin synthetases"/>
    <property type="match status" value="1"/>
</dbReference>
<dbReference type="AlphaFoldDB" id="A0A1Y3GA57"/>
<dbReference type="InterPro" id="IPR002315">
    <property type="entry name" value="tRNA-synt_gly"/>
</dbReference>
<dbReference type="EMBL" id="MRZU01000004">
    <property type="protein sequence ID" value="OUJ18130.1"/>
    <property type="molecule type" value="Genomic_DNA"/>
</dbReference>
<dbReference type="Gene3D" id="3.30.930.10">
    <property type="entry name" value="Bira Bifunctional Protein, Domain 2"/>
    <property type="match status" value="2"/>
</dbReference>
<dbReference type="NCBIfam" id="NF003211">
    <property type="entry name" value="PRK04173.1"/>
    <property type="match status" value="1"/>
</dbReference>
<dbReference type="CDD" id="cd00774">
    <property type="entry name" value="GlyRS-like_core"/>
    <property type="match status" value="1"/>
</dbReference>
<keyword evidence="13" id="KW-1185">Reference proteome</keyword>
<keyword evidence="7" id="KW-0067">ATP-binding</keyword>
<dbReference type="Proteomes" id="UP000195137">
    <property type="component" value="Unassembled WGS sequence"/>
</dbReference>
<dbReference type="InterPro" id="IPR033731">
    <property type="entry name" value="GlyRS-like_core"/>
</dbReference>
<comment type="caution">
    <text evidence="12">The sequence shown here is derived from an EMBL/GenBank/DDBJ whole genome shotgun (WGS) entry which is preliminary data.</text>
</comment>
<dbReference type="GO" id="GO:0005524">
    <property type="term" value="F:ATP binding"/>
    <property type="evidence" value="ECO:0007669"/>
    <property type="project" value="UniProtKB-KW"/>
</dbReference>
<keyword evidence="8" id="KW-0648">Protein biosynthesis</keyword>
<dbReference type="GO" id="GO:0044281">
    <property type="term" value="P:small molecule metabolic process"/>
    <property type="evidence" value="ECO:0007669"/>
    <property type="project" value="UniProtKB-ARBA"/>
</dbReference>
<dbReference type="FunFam" id="3.40.50.800:FF:000002">
    <property type="entry name" value="Glycine--tRNA ligase"/>
    <property type="match status" value="1"/>
</dbReference>
<accession>A0A1Y3GA57</accession>
<dbReference type="Pfam" id="PF03129">
    <property type="entry name" value="HGTP_anticodon"/>
    <property type="match status" value="1"/>
</dbReference>
<evidence type="ECO:0000256" key="9">
    <source>
        <dbReference type="ARBA" id="ARBA00023146"/>
    </source>
</evidence>
<evidence type="ECO:0000313" key="12">
    <source>
        <dbReference type="EMBL" id="OUJ18130.1"/>
    </source>
</evidence>
<proteinExistence type="inferred from homology"/>
<dbReference type="InterPro" id="IPR002314">
    <property type="entry name" value="aa-tRNA-synt_IIb"/>
</dbReference>
<dbReference type="InterPro" id="IPR036621">
    <property type="entry name" value="Anticodon-bd_dom_sf"/>
</dbReference>
<dbReference type="PROSITE" id="PS50862">
    <property type="entry name" value="AA_TRNA_LIGASE_II"/>
    <property type="match status" value="1"/>
</dbReference>
<dbReference type="InterPro" id="IPR027031">
    <property type="entry name" value="Gly-tRNA_synthase/POLG2"/>
</dbReference>
<dbReference type="CDD" id="cd00858">
    <property type="entry name" value="GlyRS_anticodon"/>
    <property type="match status" value="1"/>
</dbReference>
<sequence>MTDVYSKLMKIGKRRGIIWPSFEIYGSASGFYDYGPNGTQILRNIKDKWREYYNDQEGFGEITTTTIMGEKVFQGSGHLEGFEDAMTQCKQCNKSYRADHLVEQYTEIQADSLPNKEIHNLIKQNNVQCPECNGQLGEVYDFNLMFNTDIGPGSSRPGYLRPETAQGMFVNYPYLYKHNREKLPFGTIQIGRAYRNEISPRQGIIRLREFIQMEAEIFVHPENKKHPKFKQYQDIEIKLHPTKQQQNEEKPIKTTLKKAVDKGWIGNEMIAYYIGLSTKYFKEIGINPNKLRYRQHLPDEMAHYASECWDAEAHSERFGWIEIAGISDRTNYDLKKHSQTSGKQLTAFERYDKPKQKTKTTIEPQMDILGPELKEKAKPVAETIQQMNPNKIKQMLEKGPIELNVNGEKIEINKKHIEINKTKQTIRGEKIHPHVIEPSYGLDRIFYITLEHAYTQDTQNGEKRNLLQLKKQIAPIQTAIFPLLNKKQLTNKAQKIHKKLKKQYKTTIDTSGSIGRRYRRQDEIGTPYCITIDHQTLKDNTITIRERDTTKQIRIKTNQLPNTLKKLFNGTKLQEITKQPKN</sequence>
<organism evidence="12 13">
    <name type="scientific">Methanonatronarchaeum thermophilum</name>
    <dbReference type="NCBI Taxonomy" id="1927129"/>
    <lineage>
        <taxon>Archaea</taxon>
        <taxon>Methanobacteriati</taxon>
        <taxon>Methanobacteriota</taxon>
        <taxon>Methanonatronarchaeia</taxon>
        <taxon>Methanonatronarchaeales</taxon>
        <taxon>Methanonatronarchaeaceae</taxon>
        <taxon>Methanonatronarchaeum</taxon>
    </lineage>
</organism>
<dbReference type="Pfam" id="PF19302">
    <property type="entry name" value="DUF5915"/>
    <property type="match status" value="1"/>
</dbReference>
<dbReference type="SUPFAM" id="SSF52954">
    <property type="entry name" value="Class II aaRS ABD-related"/>
    <property type="match status" value="1"/>
</dbReference>
<evidence type="ECO:0000256" key="8">
    <source>
        <dbReference type="ARBA" id="ARBA00022917"/>
    </source>
</evidence>
<keyword evidence="9 12" id="KW-0030">Aminoacyl-tRNA synthetase</keyword>
<dbReference type="OrthoDB" id="6113at2157"/>
<comment type="similarity">
    <text evidence="2">Belongs to the class-II aminoacyl-tRNA synthetase family.</text>
</comment>
<evidence type="ECO:0000256" key="10">
    <source>
        <dbReference type="ARBA" id="ARBA00030057"/>
    </source>
</evidence>
<evidence type="ECO:0000259" key="11">
    <source>
        <dbReference type="PROSITE" id="PS50862"/>
    </source>
</evidence>
<dbReference type="GO" id="GO:0005737">
    <property type="term" value="C:cytoplasm"/>
    <property type="evidence" value="ECO:0007669"/>
    <property type="project" value="UniProtKB-SubCell"/>
</dbReference>
<feature type="domain" description="Aminoacyl-transfer RNA synthetases class-II family profile" evidence="11">
    <location>
        <begin position="3"/>
        <end position="475"/>
    </location>
</feature>
<dbReference type="InterPro" id="IPR045864">
    <property type="entry name" value="aa-tRNA-synth_II/BPL/LPL"/>
</dbReference>
<dbReference type="NCBIfam" id="TIGR00389">
    <property type="entry name" value="glyS_dimeric"/>
    <property type="match status" value="1"/>
</dbReference>
<dbReference type="InterPro" id="IPR006195">
    <property type="entry name" value="aa-tRNA-synth_II"/>
</dbReference>
<evidence type="ECO:0000313" key="13">
    <source>
        <dbReference type="Proteomes" id="UP000195137"/>
    </source>
</evidence>